<dbReference type="PANTHER" id="PTHR24421">
    <property type="entry name" value="NITRATE/NITRITE SENSOR PROTEIN NARX-RELATED"/>
    <property type="match status" value="1"/>
</dbReference>
<dbReference type="SUPFAM" id="SSF55874">
    <property type="entry name" value="ATPase domain of HSP90 chaperone/DNA topoisomerase II/histidine kinase"/>
    <property type="match status" value="1"/>
</dbReference>
<dbReference type="Proteomes" id="UP000248917">
    <property type="component" value="Unassembled WGS sequence"/>
</dbReference>
<reference evidence="6 7" key="1">
    <citation type="submission" date="2018-06" db="EMBL/GenBank/DDBJ databases">
        <title>Genomic Encyclopedia of Archaeal and Bacterial Type Strains, Phase II (KMG-II): from individual species to whole genera.</title>
        <authorList>
            <person name="Goeker M."/>
        </authorList>
    </citation>
    <scope>NUCLEOTIDE SEQUENCE [LARGE SCALE GENOMIC DNA]</scope>
    <source>
        <strain evidence="6 7">T4</strain>
    </source>
</reference>
<organism evidence="6 7">
    <name type="scientific">Algoriphagus aquaeductus</name>
    <dbReference type="NCBI Taxonomy" id="475299"/>
    <lineage>
        <taxon>Bacteria</taxon>
        <taxon>Pseudomonadati</taxon>
        <taxon>Bacteroidota</taxon>
        <taxon>Cytophagia</taxon>
        <taxon>Cytophagales</taxon>
        <taxon>Cyclobacteriaceae</taxon>
        <taxon>Algoriphagus</taxon>
    </lineage>
</organism>
<evidence type="ECO:0000256" key="4">
    <source>
        <dbReference type="SAM" id="Phobius"/>
    </source>
</evidence>
<name>A0A326RUP4_9BACT</name>
<evidence type="ECO:0000313" key="6">
    <source>
        <dbReference type="EMBL" id="PZV79740.1"/>
    </source>
</evidence>
<dbReference type="Pfam" id="PF07730">
    <property type="entry name" value="HisKA_3"/>
    <property type="match status" value="1"/>
</dbReference>
<dbReference type="SMART" id="SM00387">
    <property type="entry name" value="HATPase_c"/>
    <property type="match status" value="1"/>
</dbReference>
<dbReference type="GO" id="GO:0046983">
    <property type="term" value="F:protein dimerization activity"/>
    <property type="evidence" value="ECO:0007669"/>
    <property type="project" value="InterPro"/>
</dbReference>
<dbReference type="InterPro" id="IPR036890">
    <property type="entry name" value="HATPase_C_sf"/>
</dbReference>
<keyword evidence="4" id="KW-0812">Transmembrane</keyword>
<dbReference type="Gene3D" id="1.20.5.1930">
    <property type="match status" value="1"/>
</dbReference>
<comment type="caution">
    <text evidence="6">The sequence shown here is derived from an EMBL/GenBank/DDBJ whole genome shotgun (WGS) entry which is preliminary data.</text>
</comment>
<sequence>MRQKIGFLVLLISFLSVFQVYGQRFKEDSVRKVIDTAKEDTLRVAAMLDYANYLIRHKNEVPEGLEVLQQAYDLAKSKRLLKELTRYHLILSNHLYLQNDWAGAIENLNRMQVVAQEILDLDARGDAIMRSTNNLAGIHYFNGDFLGALEYYLKGLELVEELPHNANSKSTLYVNIASVYRQLKLHDKAYEYIQRITPMLSEMSDVLKVPYYYELFQSQLNTGRGEEARQTLEVVENGFQTFNLNEGQMQDLRIQFHEQSGLYEMTVTQDYRKALAQFQLHLKSSLDAESDYSVVEAKYNIGTALDSLHLYDQAIPVLKQAFEQGRALDMEEFSLKSAKLLVKIYAKSKLEKEGLYFAQVAIHLSDSILSAEKLKELNFLEAKYQTQKKEEEISKLNELNAARELEVQQRNRVLLGLSIGGTLLLLVLGLLYRNAKQRQIIAEKDQKLQVEQIKFLEHQQQVVSLQSMVNGQETERTRIAKDLHDGLGGLFSTIKMHFSTLQHEQPSLKTEPLFAKSYEMVNTASEEVRRIAHNMMPEVLIKLGLVQATQDLCHSISAGKLLQVSLQAYGMDARLSSSTEVMLFRIIQELLNNIIKHSGATQAIIQFNREGNRLSVTVEDNGKGFNTAESDGKIHSGLSSVENRVSYLNGKMSIDSQKEVGTTVMMDFLITD</sequence>
<protein>
    <submittedName>
        <fullName evidence="6">Histidine kinase/DNA gyrase B/HSP90-like ATPase</fullName>
    </submittedName>
</protein>
<dbReference type="InterPro" id="IPR011712">
    <property type="entry name" value="Sig_transdc_His_kin_sub3_dim/P"/>
</dbReference>
<dbReference type="GO" id="GO:0000155">
    <property type="term" value="F:phosphorelay sensor kinase activity"/>
    <property type="evidence" value="ECO:0007669"/>
    <property type="project" value="InterPro"/>
</dbReference>
<dbReference type="InterPro" id="IPR003594">
    <property type="entry name" value="HATPase_dom"/>
</dbReference>
<feature type="domain" description="Histidine kinase/HSP90-like ATPase" evidence="5">
    <location>
        <begin position="578"/>
        <end position="672"/>
    </location>
</feature>
<dbReference type="Gene3D" id="3.30.565.10">
    <property type="entry name" value="Histidine kinase-like ATPase, C-terminal domain"/>
    <property type="match status" value="1"/>
</dbReference>
<accession>A0A326RUP4</accession>
<dbReference type="RefSeq" id="WP_111393986.1">
    <property type="nucleotide sequence ID" value="NZ_QKTX01000013.1"/>
</dbReference>
<feature type="transmembrane region" description="Helical" evidence="4">
    <location>
        <begin position="413"/>
        <end position="432"/>
    </location>
</feature>
<evidence type="ECO:0000256" key="2">
    <source>
        <dbReference type="ARBA" id="ARBA00022777"/>
    </source>
</evidence>
<keyword evidence="7" id="KW-1185">Reference proteome</keyword>
<keyword evidence="4" id="KW-1133">Transmembrane helix</keyword>
<keyword evidence="1" id="KW-0808">Transferase</keyword>
<dbReference type="SUPFAM" id="SSF48452">
    <property type="entry name" value="TPR-like"/>
    <property type="match status" value="1"/>
</dbReference>
<proteinExistence type="predicted"/>
<gene>
    <name evidence="6" type="ORF">CLV31_11356</name>
</gene>
<dbReference type="CDD" id="cd16917">
    <property type="entry name" value="HATPase_UhpB-NarQ-NarX-like"/>
    <property type="match status" value="1"/>
</dbReference>
<dbReference type="InterPro" id="IPR050482">
    <property type="entry name" value="Sensor_HK_TwoCompSys"/>
</dbReference>
<keyword evidence="3" id="KW-0902">Two-component regulatory system</keyword>
<keyword evidence="4" id="KW-0472">Membrane</keyword>
<dbReference type="GO" id="GO:0016020">
    <property type="term" value="C:membrane"/>
    <property type="evidence" value="ECO:0007669"/>
    <property type="project" value="InterPro"/>
</dbReference>
<dbReference type="SMART" id="SM00028">
    <property type="entry name" value="TPR"/>
    <property type="match status" value="3"/>
</dbReference>
<dbReference type="InterPro" id="IPR019734">
    <property type="entry name" value="TPR_rpt"/>
</dbReference>
<dbReference type="AlphaFoldDB" id="A0A326RUP4"/>
<evidence type="ECO:0000256" key="1">
    <source>
        <dbReference type="ARBA" id="ARBA00022679"/>
    </source>
</evidence>
<dbReference type="Pfam" id="PF02518">
    <property type="entry name" value="HATPase_c"/>
    <property type="match status" value="1"/>
</dbReference>
<dbReference type="EMBL" id="QKTX01000013">
    <property type="protein sequence ID" value="PZV79740.1"/>
    <property type="molecule type" value="Genomic_DNA"/>
</dbReference>
<dbReference type="Pfam" id="PF13424">
    <property type="entry name" value="TPR_12"/>
    <property type="match status" value="1"/>
</dbReference>
<evidence type="ECO:0000259" key="5">
    <source>
        <dbReference type="SMART" id="SM00387"/>
    </source>
</evidence>
<dbReference type="Gene3D" id="1.25.40.10">
    <property type="entry name" value="Tetratricopeptide repeat domain"/>
    <property type="match status" value="2"/>
</dbReference>
<dbReference type="OrthoDB" id="9760839at2"/>
<evidence type="ECO:0000313" key="7">
    <source>
        <dbReference type="Proteomes" id="UP000248917"/>
    </source>
</evidence>
<evidence type="ECO:0000256" key="3">
    <source>
        <dbReference type="ARBA" id="ARBA00023012"/>
    </source>
</evidence>
<keyword evidence="2 6" id="KW-0418">Kinase</keyword>
<dbReference type="InterPro" id="IPR011990">
    <property type="entry name" value="TPR-like_helical_dom_sf"/>
</dbReference>